<dbReference type="InterPro" id="IPR003736">
    <property type="entry name" value="PAAI_dom"/>
</dbReference>
<dbReference type="Pfam" id="PF03061">
    <property type="entry name" value="4HBT"/>
    <property type="match status" value="1"/>
</dbReference>
<dbReference type="Gene3D" id="3.10.129.10">
    <property type="entry name" value="Hotdog Thioesterase"/>
    <property type="match status" value="1"/>
</dbReference>
<accession>A0A4R8FKL5</accession>
<dbReference type="Proteomes" id="UP000294489">
    <property type="component" value="Unassembled WGS sequence"/>
</dbReference>
<evidence type="ECO:0000259" key="2">
    <source>
        <dbReference type="Pfam" id="PF03061"/>
    </source>
</evidence>
<reference evidence="3 4" key="1">
    <citation type="submission" date="2019-03" db="EMBL/GenBank/DDBJ databases">
        <title>Freshwater and sediment microbial communities from various areas in North America, analyzing microbe dynamics in response to fracking.</title>
        <authorList>
            <person name="Lamendella R."/>
        </authorList>
    </citation>
    <scope>NUCLEOTIDE SEQUENCE [LARGE SCALE GENOMIC DNA]</scope>
    <source>
        <strain evidence="3 4">6_TX</strain>
    </source>
</reference>
<dbReference type="PANTHER" id="PTHR42856:SF1">
    <property type="entry name" value="ACYL-COENZYME A THIOESTERASE PAAI"/>
    <property type="match status" value="1"/>
</dbReference>
<dbReference type="NCBIfam" id="TIGR00369">
    <property type="entry name" value="unchar_dom_1"/>
    <property type="match status" value="1"/>
</dbReference>
<evidence type="ECO:0000313" key="4">
    <source>
        <dbReference type="Proteomes" id="UP000294489"/>
    </source>
</evidence>
<sequence length="152" mass="16255">MDEPTATEFLSPDVPDTGEPFGYQRLLGMRITEWREDYAVIELVIGEQHLNRSGIVHGGVLTSLLDTALSLAGLYCPVPGQVRKGMTLSLTSTFIAPARSGVLRASGRRRGGGRSTFMSSGEVLDAEGNVVAMGEGTFRVRRASQSQTGEPA</sequence>
<dbReference type="SUPFAM" id="SSF54637">
    <property type="entry name" value="Thioesterase/thiol ester dehydrase-isomerase"/>
    <property type="match status" value="1"/>
</dbReference>
<keyword evidence="1" id="KW-0378">Hydrolase</keyword>
<dbReference type="AlphaFoldDB" id="A0A4R8FKL5"/>
<organism evidence="3 4">
    <name type="scientific">Modicisalibacter xianhensis</name>
    <dbReference type="NCBI Taxonomy" id="442341"/>
    <lineage>
        <taxon>Bacteria</taxon>
        <taxon>Pseudomonadati</taxon>
        <taxon>Pseudomonadota</taxon>
        <taxon>Gammaproteobacteria</taxon>
        <taxon>Oceanospirillales</taxon>
        <taxon>Halomonadaceae</taxon>
        <taxon>Modicisalibacter</taxon>
    </lineage>
</organism>
<protein>
    <submittedName>
        <fullName evidence="3">Uncharacterized protein (TIGR00369 family)</fullName>
    </submittedName>
</protein>
<gene>
    <name evidence="3" type="ORF">DFO67_11514</name>
</gene>
<dbReference type="CDD" id="cd03443">
    <property type="entry name" value="PaaI_thioesterase"/>
    <property type="match status" value="1"/>
</dbReference>
<dbReference type="InterPro" id="IPR029069">
    <property type="entry name" value="HotDog_dom_sf"/>
</dbReference>
<comment type="caution">
    <text evidence="3">The sequence shown here is derived from an EMBL/GenBank/DDBJ whole genome shotgun (WGS) entry which is preliminary data.</text>
</comment>
<feature type="domain" description="Thioesterase" evidence="2">
    <location>
        <begin position="54"/>
        <end position="131"/>
    </location>
</feature>
<proteinExistence type="predicted"/>
<dbReference type="RefSeq" id="WP_134019273.1">
    <property type="nucleotide sequence ID" value="NZ_SOEC01000015.1"/>
</dbReference>
<dbReference type="InterPro" id="IPR006683">
    <property type="entry name" value="Thioestr_dom"/>
</dbReference>
<evidence type="ECO:0000313" key="3">
    <source>
        <dbReference type="EMBL" id="TDX26749.1"/>
    </source>
</evidence>
<dbReference type="GO" id="GO:0016289">
    <property type="term" value="F:acyl-CoA hydrolase activity"/>
    <property type="evidence" value="ECO:0007669"/>
    <property type="project" value="UniProtKB-ARBA"/>
</dbReference>
<evidence type="ECO:0000256" key="1">
    <source>
        <dbReference type="ARBA" id="ARBA00022801"/>
    </source>
</evidence>
<dbReference type="EMBL" id="SOEC01000015">
    <property type="protein sequence ID" value="TDX26749.1"/>
    <property type="molecule type" value="Genomic_DNA"/>
</dbReference>
<dbReference type="InterPro" id="IPR052723">
    <property type="entry name" value="Acyl-CoA_thioesterase_PaaI"/>
</dbReference>
<dbReference type="OrthoDB" id="3477511at2"/>
<dbReference type="PANTHER" id="PTHR42856">
    <property type="entry name" value="ACYL-COENZYME A THIOESTERASE PAAI"/>
    <property type="match status" value="1"/>
</dbReference>
<name>A0A4R8FKL5_9GAMM</name>